<evidence type="ECO:0000256" key="1">
    <source>
        <dbReference type="ARBA" id="ARBA00004141"/>
    </source>
</evidence>
<dbReference type="OrthoDB" id="9808602at2"/>
<feature type="transmembrane region" description="Helical" evidence="7">
    <location>
        <begin position="266"/>
        <end position="290"/>
    </location>
</feature>
<keyword evidence="6 7" id="KW-0472">Membrane</keyword>
<dbReference type="PANTHER" id="PTHR30576:SF21">
    <property type="entry name" value="UDP-GLUCOSE:UNDECAPRENYL-PHOSPHATE GLUCOSE-1-PHOSPHATE TRANSFERASE"/>
    <property type="match status" value="1"/>
</dbReference>
<feature type="transmembrane region" description="Helical" evidence="7">
    <location>
        <begin position="7"/>
        <end position="29"/>
    </location>
</feature>
<dbReference type="NCBIfam" id="TIGR03013">
    <property type="entry name" value="EpsB_2"/>
    <property type="match status" value="1"/>
</dbReference>
<evidence type="ECO:0000256" key="4">
    <source>
        <dbReference type="ARBA" id="ARBA00022692"/>
    </source>
</evidence>
<evidence type="ECO:0000313" key="10">
    <source>
        <dbReference type="Proteomes" id="UP000184171"/>
    </source>
</evidence>
<evidence type="ECO:0000256" key="3">
    <source>
        <dbReference type="ARBA" id="ARBA00022679"/>
    </source>
</evidence>
<comment type="subcellular location">
    <subcellularLocation>
        <location evidence="1">Membrane</location>
        <topology evidence="1">Multi-pass membrane protein</topology>
    </subcellularLocation>
</comment>
<evidence type="ECO:0000256" key="7">
    <source>
        <dbReference type="SAM" id="Phobius"/>
    </source>
</evidence>
<evidence type="ECO:0000256" key="5">
    <source>
        <dbReference type="ARBA" id="ARBA00022989"/>
    </source>
</evidence>
<gene>
    <name evidence="9" type="ORF">SAMN02745165_02693</name>
</gene>
<dbReference type="InterPro" id="IPR017464">
    <property type="entry name" value="Sugar_tfrase_EpsB_2"/>
</dbReference>
<feature type="transmembrane region" description="Helical" evidence="7">
    <location>
        <begin position="41"/>
        <end position="61"/>
    </location>
</feature>
<proteinExistence type="inferred from homology"/>
<reference evidence="9 10" key="1">
    <citation type="submission" date="2016-11" db="EMBL/GenBank/DDBJ databases">
        <authorList>
            <person name="Jaros S."/>
            <person name="Januszkiewicz K."/>
            <person name="Wedrychowicz H."/>
        </authorList>
    </citation>
    <scope>NUCLEOTIDE SEQUENCE [LARGE SCALE GENOMIC DNA]</scope>
    <source>
        <strain evidence="9 10">DSM 5091</strain>
    </source>
</reference>
<keyword evidence="5 7" id="KW-1133">Transmembrane helix</keyword>
<dbReference type="GO" id="GO:0016020">
    <property type="term" value="C:membrane"/>
    <property type="evidence" value="ECO:0007669"/>
    <property type="project" value="UniProtKB-SubCell"/>
</dbReference>
<keyword evidence="4 7" id="KW-0812">Transmembrane</keyword>
<evidence type="ECO:0000259" key="8">
    <source>
        <dbReference type="Pfam" id="PF02397"/>
    </source>
</evidence>
<dbReference type="EMBL" id="FQZT01000010">
    <property type="protein sequence ID" value="SHJ57518.1"/>
    <property type="molecule type" value="Genomic_DNA"/>
</dbReference>
<organism evidence="9 10">
    <name type="scientific">Malonomonas rubra DSM 5091</name>
    <dbReference type="NCBI Taxonomy" id="1122189"/>
    <lineage>
        <taxon>Bacteria</taxon>
        <taxon>Pseudomonadati</taxon>
        <taxon>Thermodesulfobacteriota</taxon>
        <taxon>Desulfuromonadia</taxon>
        <taxon>Desulfuromonadales</taxon>
        <taxon>Geopsychrobacteraceae</taxon>
        <taxon>Malonomonas</taxon>
    </lineage>
</organism>
<evidence type="ECO:0000256" key="2">
    <source>
        <dbReference type="ARBA" id="ARBA00006464"/>
    </source>
</evidence>
<dbReference type="InterPro" id="IPR003362">
    <property type="entry name" value="Bact_transf"/>
</dbReference>
<dbReference type="NCBIfam" id="TIGR03025">
    <property type="entry name" value="EPS_sugtrans"/>
    <property type="match status" value="1"/>
</dbReference>
<dbReference type="RefSeq" id="WP_072909256.1">
    <property type="nucleotide sequence ID" value="NZ_FQZT01000010.1"/>
</dbReference>
<dbReference type="AlphaFoldDB" id="A0A1M6KF34"/>
<dbReference type="Proteomes" id="UP000184171">
    <property type="component" value="Unassembled WGS sequence"/>
</dbReference>
<dbReference type="Pfam" id="PF02397">
    <property type="entry name" value="Bac_transf"/>
    <property type="match status" value="1"/>
</dbReference>
<dbReference type="PANTHER" id="PTHR30576">
    <property type="entry name" value="COLANIC BIOSYNTHESIS UDP-GLUCOSE LIPID CARRIER TRANSFERASE"/>
    <property type="match status" value="1"/>
</dbReference>
<evidence type="ECO:0000313" key="9">
    <source>
        <dbReference type="EMBL" id="SHJ57518.1"/>
    </source>
</evidence>
<feature type="transmembrane region" description="Helical" evidence="7">
    <location>
        <begin position="100"/>
        <end position="123"/>
    </location>
</feature>
<dbReference type="InterPro" id="IPR017475">
    <property type="entry name" value="EPS_sugar_tfrase"/>
</dbReference>
<keyword evidence="10" id="KW-1185">Reference proteome</keyword>
<accession>A0A1M6KF34</accession>
<feature type="transmembrane region" description="Helical" evidence="7">
    <location>
        <begin position="73"/>
        <end position="94"/>
    </location>
</feature>
<name>A0A1M6KF34_MALRU</name>
<dbReference type="STRING" id="1122189.SAMN02745165_02693"/>
<dbReference type="GO" id="GO:0089702">
    <property type="term" value="F:undecaprenyl-phosphate glucose phosphotransferase activity"/>
    <property type="evidence" value="ECO:0007669"/>
    <property type="project" value="TreeGrafter"/>
</dbReference>
<keyword evidence="3 9" id="KW-0808">Transferase</keyword>
<sequence>MNIRPKYLIITADIVIAYLALFSAYAIRFSGNGYDLLWDEGGWRIASYVTLCTFAAYFFELQEVRSFKDPVIIVRRVIAALLVAFVSLSAYYFLFPSQQLGRGLLFLSLFFFGIGLVLLRLIIRRFSGNARFASRVLILGTGEYAEKIANIIPSDVNPHSYVRFVRCGKDESSVSEDKIIGHVDELSDLIYDYRPHKIIVSLTDRRGALPLKDIMHCKLRGVEVLDAATFYEQETGCLLIENVQPSAFIYTHGFRMTNLMRSYKRIFDIIFSVIGLSITLPFFPIVALIIKLDSPGPVFYKQLRVGEREVEFFVYKFRTMGQDAEKETGAVWAQKDDPRVTKVGAFMRKTRIDEIPQLFNVLKGDMSFVGPRPERLAFVERLKLNIPFYSTRHFVKPGVTGWAQVCYPYGASEEDALEKLRYDLFYIKNYSIFLDFKIIMDTVRVVLSGFGGR</sequence>
<evidence type="ECO:0000256" key="6">
    <source>
        <dbReference type="ARBA" id="ARBA00023136"/>
    </source>
</evidence>
<dbReference type="GO" id="GO:0009242">
    <property type="term" value="P:colanic acid biosynthetic process"/>
    <property type="evidence" value="ECO:0007669"/>
    <property type="project" value="TreeGrafter"/>
</dbReference>
<protein>
    <submittedName>
        <fullName evidence="9">Sugar transferase, PEP-CTERM system associated/exopolysaccharide biosynthesis polyprenyl glycosylphosphotransferase</fullName>
    </submittedName>
</protein>
<comment type="similarity">
    <text evidence="2">Belongs to the bacterial sugar transferase family.</text>
</comment>
<feature type="domain" description="Bacterial sugar transferase" evidence="8">
    <location>
        <begin position="264"/>
        <end position="447"/>
    </location>
</feature>